<organism evidence="7 8">
    <name type="scientific">Plakobranchus ocellatus</name>
    <dbReference type="NCBI Taxonomy" id="259542"/>
    <lineage>
        <taxon>Eukaryota</taxon>
        <taxon>Metazoa</taxon>
        <taxon>Spiralia</taxon>
        <taxon>Lophotrochozoa</taxon>
        <taxon>Mollusca</taxon>
        <taxon>Gastropoda</taxon>
        <taxon>Heterobranchia</taxon>
        <taxon>Euthyneura</taxon>
        <taxon>Panpulmonata</taxon>
        <taxon>Sacoglossa</taxon>
        <taxon>Placobranchoidea</taxon>
        <taxon>Plakobranchidae</taxon>
        <taxon>Plakobranchus</taxon>
    </lineage>
</organism>
<feature type="chain" id="PRO_5043943568" evidence="4">
    <location>
        <begin position="20"/>
        <end position="269"/>
    </location>
</feature>
<dbReference type="Pfam" id="PF02822">
    <property type="entry name" value="Antistasin"/>
    <property type="match status" value="1"/>
</dbReference>
<dbReference type="PROSITE" id="PS51252">
    <property type="entry name" value="ANTISTASIN"/>
    <property type="match status" value="1"/>
</dbReference>
<gene>
    <name evidence="7" type="ORF">PoB_004826300</name>
</gene>
<dbReference type="CDD" id="cd00199">
    <property type="entry name" value="WAP"/>
    <property type="match status" value="1"/>
</dbReference>
<evidence type="ECO:0000256" key="3">
    <source>
        <dbReference type="SAM" id="MobiDB-lite"/>
    </source>
</evidence>
<feature type="domain" description="WAP" evidence="6">
    <location>
        <begin position="119"/>
        <end position="166"/>
    </location>
</feature>
<evidence type="ECO:0000256" key="4">
    <source>
        <dbReference type="SAM" id="SignalP"/>
    </source>
</evidence>
<evidence type="ECO:0000313" key="8">
    <source>
        <dbReference type="Proteomes" id="UP000735302"/>
    </source>
</evidence>
<keyword evidence="4" id="KW-0732">Signal</keyword>
<dbReference type="EMBL" id="BLXT01005284">
    <property type="protein sequence ID" value="GFO21758.1"/>
    <property type="molecule type" value="Genomic_DNA"/>
</dbReference>
<keyword evidence="1 7" id="KW-0646">Protease inhibitor</keyword>
<dbReference type="PROSITE" id="PS51390">
    <property type="entry name" value="WAP"/>
    <property type="match status" value="1"/>
</dbReference>
<dbReference type="InterPro" id="IPR036645">
    <property type="entry name" value="Elafin-like_sf"/>
</dbReference>
<accession>A0AAV4BQB0</accession>
<reference evidence="7 8" key="1">
    <citation type="journal article" date="2021" name="Elife">
        <title>Chloroplast acquisition without the gene transfer in kleptoplastic sea slugs, Plakobranchus ocellatus.</title>
        <authorList>
            <person name="Maeda T."/>
            <person name="Takahashi S."/>
            <person name="Yoshida T."/>
            <person name="Shimamura S."/>
            <person name="Takaki Y."/>
            <person name="Nagai Y."/>
            <person name="Toyoda A."/>
            <person name="Suzuki Y."/>
            <person name="Arimoto A."/>
            <person name="Ishii H."/>
            <person name="Satoh N."/>
            <person name="Nishiyama T."/>
            <person name="Hasebe M."/>
            <person name="Maruyama T."/>
            <person name="Minagawa J."/>
            <person name="Obokata J."/>
            <person name="Shigenobu S."/>
        </authorList>
    </citation>
    <scope>NUCLEOTIDE SEQUENCE [LARGE SCALE GENOMIC DNA]</scope>
</reference>
<feature type="domain" description="Antistasin-like" evidence="5">
    <location>
        <begin position="195"/>
        <end position="228"/>
    </location>
</feature>
<proteinExistence type="predicted"/>
<dbReference type="Gene3D" id="2.10.22.10">
    <property type="entry name" value="Antistasin, domain 1"/>
    <property type="match status" value="1"/>
</dbReference>
<evidence type="ECO:0000256" key="1">
    <source>
        <dbReference type="ARBA" id="ARBA00022690"/>
    </source>
</evidence>
<evidence type="ECO:0000259" key="5">
    <source>
        <dbReference type="PROSITE" id="PS51252"/>
    </source>
</evidence>
<protein>
    <submittedName>
        <fullName evidence="7">Antistasin/wap-like serine protease inhibitor</fullName>
    </submittedName>
</protein>
<evidence type="ECO:0000256" key="2">
    <source>
        <dbReference type="ARBA" id="ARBA00022900"/>
    </source>
</evidence>
<evidence type="ECO:0000313" key="7">
    <source>
        <dbReference type="EMBL" id="GFO21758.1"/>
    </source>
</evidence>
<keyword evidence="2 7" id="KW-0722">Serine protease inhibitor</keyword>
<dbReference type="SMART" id="SM00217">
    <property type="entry name" value="WAP"/>
    <property type="match status" value="1"/>
</dbReference>
<dbReference type="GO" id="GO:0005576">
    <property type="term" value="C:extracellular region"/>
    <property type="evidence" value="ECO:0007669"/>
    <property type="project" value="InterPro"/>
</dbReference>
<dbReference type="AlphaFoldDB" id="A0AAV4BQB0"/>
<feature type="region of interest" description="Disordered" evidence="3">
    <location>
        <begin position="232"/>
        <end position="260"/>
    </location>
</feature>
<dbReference type="Gene3D" id="4.10.75.10">
    <property type="entry name" value="Elafin-like"/>
    <property type="match status" value="1"/>
</dbReference>
<dbReference type="SUPFAM" id="SSF57256">
    <property type="entry name" value="Elafin-like"/>
    <property type="match status" value="1"/>
</dbReference>
<dbReference type="Pfam" id="PF00095">
    <property type="entry name" value="WAP"/>
    <property type="match status" value="1"/>
</dbReference>
<comment type="caution">
    <text evidence="7">The sequence shown here is derived from an EMBL/GenBank/DDBJ whole genome shotgun (WGS) entry which is preliminary data.</text>
</comment>
<dbReference type="Proteomes" id="UP000735302">
    <property type="component" value="Unassembled WGS sequence"/>
</dbReference>
<evidence type="ECO:0000259" key="6">
    <source>
        <dbReference type="PROSITE" id="PS51390"/>
    </source>
</evidence>
<name>A0AAV4BQB0_9GAST</name>
<sequence length="269" mass="29479">MSGPTLFMIILICFTGAVKKPDPRCVAKDCPTNTTCRVVKTCTGSSRSHFCFLEARCLDKPPESSQTFRCTFGDPILEMRLGTLQDTTCHPGSPCIDGSYCNTELADTYATCCLSDPHKPVKPGFCPAVKAHKDHFCVDMCQNDGDCRWDYKCCNRGCDKACMQPATSGKDPCDSKKCPYQTYCLRPGQNCSWPCGKVGECVSCPPVCYIGCIYGNVKDSNGCEICECNASPTETPRNRSKNRSKNLKPGAPESQFEPKQGKIYISAVL</sequence>
<dbReference type="InterPro" id="IPR004094">
    <property type="entry name" value="Antistasin-like"/>
</dbReference>
<dbReference type="GO" id="GO:0004867">
    <property type="term" value="F:serine-type endopeptidase inhibitor activity"/>
    <property type="evidence" value="ECO:0007669"/>
    <property type="project" value="UniProtKB-KW"/>
</dbReference>
<feature type="signal peptide" evidence="4">
    <location>
        <begin position="1"/>
        <end position="19"/>
    </location>
</feature>
<keyword evidence="8" id="KW-1185">Reference proteome</keyword>
<dbReference type="InterPro" id="IPR008197">
    <property type="entry name" value="WAP_dom"/>
</dbReference>